<feature type="compositionally biased region" description="Polar residues" evidence="1">
    <location>
        <begin position="406"/>
        <end position="419"/>
    </location>
</feature>
<reference evidence="2 3" key="1">
    <citation type="journal article" date="2012" name="New Phytol.">
        <title>Insight into trade-off between wood decay and parasitism from the genome of a fungal forest pathogen.</title>
        <authorList>
            <person name="Olson A."/>
            <person name="Aerts A."/>
            <person name="Asiegbu F."/>
            <person name="Belbahri L."/>
            <person name="Bouzid O."/>
            <person name="Broberg A."/>
            <person name="Canback B."/>
            <person name="Coutinho P.M."/>
            <person name="Cullen D."/>
            <person name="Dalman K."/>
            <person name="Deflorio G."/>
            <person name="van Diepen L.T."/>
            <person name="Dunand C."/>
            <person name="Duplessis S."/>
            <person name="Durling M."/>
            <person name="Gonthier P."/>
            <person name="Grimwood J."/>
            <person name="Fossdal C.G."/>
            <person name="Hansson D."/>
            <person name="Henrissat B."/>
            <person name="Hietala A."/>
            <person name="Himmelstrand K."/>
            <person name="Hoffmeister D."/>
            <person name="Hogberg N."/>
            <person name="James T.Y."/>
            <person name="Karlsson M."/>
            <person name="Kohler A."/>
            <person name="Kues U."/>
            <person name="Lee Y.H."/>
            <person name="Lin Y.C."/>
            <person name="Lind M."/>
            <person name="Lindquist E."/>
            <person name="Lombard V."/>
            <person name="Lucas S."/>
            <person name="Lunden K."/>
            <person name="Morin E."/>
            <person name="Murat C."/>
            <person name="Park J."/>
            <person name="Raffaello T."/>
            <person name="Rouze P."/>
            <person name="Salamov A."/>
            <person name="Schmutz J."/>
            <person name="Solheim H."/>
            <person name="Stahlberg J."/>
            <person name="Velez H."/>
            <person name="de Vries R.P."/>
            <person name="Wiebenga A."/>
            <person name="Woodward S."/>
            <person name="Yakovlev I."/>
            <person name="Garbelotto M."/>
            <person name="Martin F."/>
            <person name="Grigoriev I.V."/>
            <person name="Stenlid J."/>
        </authorList>
    </citation>
    <scope>NUCLEOTIDE SEQUENCE [LARGE SCALE GENOMIC DNA]</scope>
    <source>
        <strain evidence="2 3">TC 32-1</strain>
    </source>
</reference>
<dbReference type="RefSeq" id="XP_009542191.1">
    <property type="nucleotide sequence ID" value="XM_009543896.1"/>
</dbReference>
<evidence type="ECO:0008006" key="4">
    <source>
        <dbReference type="Google" id="ProtNLM"/>
    </source>
</evidence>
<protein>
    <recommendedName>
        <fullName evidence="4">Retrotransposon gag domain-containing protein</fullName>
    </recommendedName>
</protein>
<proteinExistence type="predicted"/>
<sequence length="519" mass="58462">MIPLQCGSFQVVEYFYLVINPVETTSQGSGRRVGRVPHGTDYLKHSDTFVHFGQPIRRTSKGNWVYVGGQNSGKTVDAPLVPWEDRKAPLRTVDSPTRTKPALSPVDIPKEDIEKTPIPAGVLTPVDEEDPEPVAGPSQPNPNPNPQPNPPPTTEATDDEDEMSDRGNKPKDFDGTRSKYREWIYECHMYILANPTKYDTDKDKILMVLSYMREGTVSLFAQKYYFDRELREYKVTEVRKTWGTFKDFLKELAAAFKDESLEQKVRQKLFTMRMGKRSADKFVTDYLMTAGESRFDLESTVDYFRRAIHPEILKQIYRLPDMPTTMDDWVKYTRRFDNQWRELQSIKSSVPSAAVRSSNPFRYNSSNAPSSMNNSVVPMAVDSVRTTLTDEERNRLRMEGSARYVQQGSGTVGNRSAQTGSRMGSGGSGYGRTVSAGTSGGTQGGTSAQGRGVATTNPFQARLAARQAHAPGPDAPVRETEPEISREEIQRVIGKMRWDEQEALLQELSEMSKKKESDF</sequence>
<dbReference type="HOGENOM" id="CLU_048769_0_0_1"/>
<dbReference type="AlphaFoldDB" id="W4KJ42"/>
<evidence type="ECO:0000313" key="3">
    <source>
        <dbReference type="Proteomes" id="UP000030671"/>
    </source>
</evidence>
<organism evidence="2 3">
    <name type="scientific">Heterobasidion irregulare (strain TC 32-1)</name>
    <dbReference type="NCBI Taxonomy" id="747525"/>
    <lineage>
        <taxon>Eukaryota</taxon>
        <taxon>Fungi</taxon>
        <taxon>Dikarya</taxon>
        <taxon>Basidiomycota</taxon>
        <taxon>Agaricomycotina</taxon>
        <taxon>Agaricomycetes</taxon>
        <taxon>Russulales</taxon>
        <taxon>Bondarzewiaceae</taxon>
        <taxon>Heterobasidion</taxon>
        <taxon>Heterobasidion annosum species complex</taxon>
    </lineage>
</organism>
<dbReference type="OrthoDB" id="3049938at2759"/>
<feature type="region of interest" description="Disordered" evidence="1">
    <location>
        <begin position="466"/>
        <end position="485"/>
    </location>
</feature>
<dbReference type="KEGG" id="hir:HETIRDRAFT_424659"/>
<dbReference type="eggNOG" id="ENOG502RW2M">
    <property type="taxonomic scope" value="Eukaryota"/>
</dbReference>
<evidence type="ECO:0000256" key="1">
    <source>
        <dbReference type="SAM" id="MobiDB-lite"/>
    </source>
</evidence>
<feature type="compositionally biased region" description="Pro residues" evidence="1">
    <location>
        <begin position="139"/>
        <end position="153"/>
    </location>
</feature>
<evidence type="ECO:0000313" key="2">
    <source>
        <dbReference type="EMBL" id="ETW85325.1"/>
    </source>
</evidence>
<dbReference type="PANTHER" id="PTHR15503:SF22">
    <property type="entry name" value="TRANSPOSON TY3-I GAG POLYPROTEIN"/>
    <property type="match status" value="1"/>
</dbReference>
<feature type="region of interest" description="Disordered" evidence="1">
    <location>
        <begin position="77"/>
        <end position="174"/>
    </location>
</feature>
<dbReference type="InterPro" id="IPR032567">
    <property type="entry name" value="RTL1-rel"/>
</dbReference>
<dbReference type="InParanoid" id="W4KJ42"/>
<gene>
    <name evidence="2" type="ORF">HETIRDRAFT_424659</name>
</gene>
<feature type="compositionally biased region" description="Basic and acidic residues" evidence="1">
    <location>
        <begin position="476"/>
        <end position="485"/>
    </location>
</feature>
<dbReference type="PANTHER" id="PTHR15503">
    <property type="entry name" value="LDOC1 RELATED"/>
    <property type="match status" value="1"/>
</dbReference>
<dbReference type="GeneID" id="20673996"/>
<name>W4KJ42_HETIT</name>
<feature type="region of interest" description="Disordered" evidence="1">
    <location>
        <begin position="406"/>
        <end position="453"/>
    </location>
</feature>
<dbReference type="EMBL" id="KI925455">
    <property type="protein sequence ID" value="ETW85325.1"/>
    <property type="molecule type" value="Genomic_DNA"/>
</dbReference>
<feature type="compositionally biased region" description="Basic and acidic residues" evidence="1">
    <location>
        <begin position="164"/>
        <end position="174"/>
    </location>
</feature>
<dbReference type="Proteomes" id="UP000030671">
    <property type="component" value="Unassembled WGS sequence"/>
</dbReference>
<keyword evidence="3" id="KW-1185">Reference proteome</keyword>
<accession>W4KJ42</accession>